<feature type="transmembrane region" description="Helical" evidence="22">
    <location>
        <begin position="1579"/>
        <end position="1603"/>
    </location>
</feature>
<dbReference type="GO" id="GO:0016459">
    <property type="term" value="C:myosin complex"/>
    <property type="evidence" value="ECO:0007669"/>
    <property type="project" value="UniProtKB-KW"/>
</dbReference>
<keyword evidence="8" id="KW-0677">Repeat</keyword>
<dbReference type="SUPFAM" id="SSF141072">
    <property type="entry name" value="CalX-like"/>
    <property type="match status" value="1"/>
</dbReference>
<evidence type="ECO:0000259" key="24">
    <source>
        <dbReference type="SMART" id="SM00242"/>
    </source>
</evidence>
<dbReference type="InterPro" id="IPR001609">
    <property type="entry name" value="Myosin_head_motor_dom-like"/>
</dbReference>
<evidence type="ECO:0000256" key="16">
    <source>
        <dbReference type="ARBA" id="ARBA00023175"/>
    </source>
</evidence>
<evidence type="ECO:0000256" key="20">
    <source>
        <dbReference type="SAM" id="Coils"/>
    </source>
</evidence>
<keyword evidence="20" id="KW-0175">Coiled coil</keyword>
<keyword evidence="9" id="KW-0106">Calcium</keyword>
<feature type="compositionally biased region" description="Polar residues" evidence="21">
    <location>
        <begin position="1154"/>
        <end position="1163"/>
    </location>
</feature>
<evidence type="ECO:0000256" key="18">
    <source>
        <dbReference type="ARBA" id="ARBA00023201"/>
    </source>
</evidence>
<dbReference type="Pfam" id="PF00063">
    <property type="entry name" value="Myosin_head"/>
    <property type="match status" value="1"/>
</dbReference>
<keyword evidence="15 22" id="KW-0472">Membrane</keyword>
<sequence>MEARKEFVWFPVEDSEWVLCQKLSRTPAGGATLRLGKKEFVVTPEDERLVLPRPGPATQNYASLEKDGLGAERVEDAIRNQFCSTNPYSNINLVTLCINPFRTLKIFGDAYVEKYSALDPALPPHIFNASASAYKRSMDKKEHQVLLLLGDECTGKSTAREHLLSFFDQAAGDGNEEFKQMLTILGPFISAQRRCGRQVWQSTRAILEVELGLAADGFTCRTLASVRMLETSRLARGAGAGFKSFDALYLAAKDERATEWLGAAVEFRLLGDEIEIEEYDEEGAAGTNWREALSSFAIDDAAVVRILCGLILLGELRFDGAQGSLRCEPEGALDAAAKALGVNAGSLLAAFVAGSAAPADAGLRVDAAVVEVYCRLLDLVLRQSNDHLPAEAKAITRRIKIVELPSGTDAPGIHGLLAQLLNEARFTRMLRTARGPEMGDELRDESEPQAAAQAAEALCRKCLGLLSEPPKLRSWAQAQDASGSFAFDGEVASISGACGPVRHELSGLLSGAAMDKVELGDVLQVLAESDCKYLRDIAGPPPQSSRVAEAAEAVETVLGHLEPHQAFTTWLVCCLRPNDGGHADRVNRDVMLRQAQQLRLADMVQMTDKNYCFLWSLKAFRKKYADLAPALGASTPDEEVCRIIVKSAGGDEGTVGAENVFGGQILERLLEHKLQEKMAGAQHLEGTKSEMKQLMEEKLKAETLQREHQQERLKELESLRGQHEDQQNKQQQLMQQLQEQQLQLQKQQQEQMEALRKQQELELDRLRKQQEEASAAAAAVLEPAKEAPAVLQVDSSREGSMPMRSKKFLRQTTDHALRFRAAGGEEGRPRQSYPALHAALAQMAAILRVAKEREQSFQADAEFQDQTLHDLEAERDGWRQEISTLSQQVSDLRHSLEERGRGRGFVFPLTDGEADWDGWVRATVYMMAMLYIFLGVNIAADKFVSAIEGITSIKRRVLQRSTGRVITVSVWNGTVANLTLLALGSSAPEILLSVVEIIGNGFFAGELGPSTIVGSAAFNLFCIVGVCVVAVPSGEQRQIKDLGVFWVTAAFSIFAYLWLVVIVQVNSPNVVELWEALLTLAWLPVLIVISYLTDIGWFSGIRRQPVFEKPVALVSDGKAPLATLGEPGARNRLVWRHSLKRSRDYPELPEEGSETSGSLQSDECSLGFRDPGVIVNEKGYPYENDAGIITFFDDSFNVSSGLEGRDVAVPVFRKNGAQGRVSCKYHTEGLSAVAGYDFVETKGELTWNPGETCQQVSLEILPKQLSEASDQFQLILDEPEGGVIFNPNQDGTSDRCVLTITIFNENDELTRNIASIQMSQFVDKVINIDKLRLGTQSWYEEVIDSFCSVAEEGERASCMDWILHIISLPWKLCLALLIPPPAYCGGYLCFVMSIGCIGALTCAICDFAELFGCVTGLQDSITAITVVALGTSVPDLFASKIAAVSNKYADASIVNVTGSNSVNVFLGIGLPWSIAAIYWTVAGPTDAWVGRYSTLQGQWPNGAFVVKGGDLAFSVAVFTVGAAMALLVVYLRRSRLGAELGGPGGLKVMSGVFLGSLWLFYVILSVWKVTSGDVGIGQQIFAIFIGFCSLENLVIILGVSLLVKYGAAFFTGRTDPPMDEEAAVGLCTTVGKLDHLRCTGSGPSIDFALAPPTGTYHSVKEDALRRGLGQQPECYGRANKPTDISFTSAAFVCFAAKRLRRAGRRVAESLRGARPPMPPPSFPPPDSAPAIQRIPSFYSIDTAQGARESEQEPKPTSLTGRMAGLISGHAADWAALTVAGLAAGTLADPNGPRFLSP</sequence>
<feature type="transmembrane region" description="Helical" evidence="22">
    <location>
        <begin position="1511"/>
        <end position="1532"/>
    </location>
</feature>
<keyword evidence="6" id="KW-0479">Metal-binding</keyword>
<keyword evidence="26" id="KW-1185">Reference proteome</keyword>
<dbReference type="InterPro" id="IPR003644">
    <property type="entry name" value="Calx_beta"/>
</dbReference>
<keyword evidence="4" id="KW-1003">Cell membrane</keyword>
<keyword evidence="14" id="KW-0518">Myosin</keyword>
<dbReference type="SMART" id="SM00242">
    <property type="entry name" value="MYSc"/>
    <property type="match status" value="1"/>
</dbReference>
<comment type="subcellular location">
    <subcellularLocation>
        <location evidence="1">Cell membrane</location>
        <topology evidence="1">Multi-pass membrane protein</topology>
    </subcellularLocation>
</comment>
<evidence type="ECO:0000256" key="19">
    <source>
        <dbReference type="ARBA" id="ARBA00033667"/>
    </source>
</evidence>
<evidence type="ECO:0000256" key="17">
    <source>
        <dbReference type="ARBA" id="ARBA00023180"/>
    </source>
</evidence>
<evidence type="ECO:0000256" key="12">
    <source>
        <dbReference type="ARBA" id="ARBA00023053"/>
    </source>
</evidence>
<keyword evidence="10" id="KW-0112">Calmodulin-binding</keyword>
<dbReference type="SMART" id="SM00237">
    <property type="entry name" value="Calx_beta"/>
    <property type="match status" value="1"/>
</dbReference>
<dbReference type="GO" id="GO:0046872">
    <property type="term" value="F:metal ion binding"/>
    <property type="evidence" value="ECO:0007669"/>
    <property type="project" value="UniProtKB-KW"/>
</dbReference>
<evidence type="ECO:0000256" key="15">
    <source>
        <dbReference type="ARBA" id="ARBA00023136"/>
    </source>
</evidence>
<keyword evidence="13" id="KW-0406">Ion transport</keyword>
<feature type="transmembrane region" description="Helical" evidence="22">
    <location>
        <begin position="1007"/>
        <end position="1031"/>
    </location>
</feature>
<dbReference type="InterPro" id="IPR027417">
    <property type="entry name" value="P-loop_NTPase"/>
</dbReference>
<feature type="domain" description="Calx-beta" evidence="23">
    <location>
        <begin position="1177"/>
        <end position="1277"/>
    </location>
</feature>
<evidence type="ECO:0000256" key="9">
    <source>
        <dbReference type="ARBA" id="ARBA00022837"/>
    </source>
</evidence>
<dbReference type="GO" id="GO:0007154">
    <property type="term" value="P:cell communication"/>
    <property type="evidence" value="ECO:0007669"/>
    <property type="project" value="InterPro"/>
</dbReference>
<dbReference type="GO" id="GO:0005432">
    <property type="term" value="F:calcium:sodium antiporter activity"/>
    <property type="evidence" value="ECO:0007669"/>
    <property type="project" value="InterPro"/>
</dbReference>
<dbReference type="InterPro" id="IPR038081">
    <property type="entry name" value="CalX-like_sf"/>
</dbReference>
<keyword evidence="18" id="KW-0739">Sodium transport</keyword>
<evidence type="ECO:0000256" key="2">
    <source>
        <dbReference type="ARBA" id="ARBA00007489"/>
    </source>
</evidence>
<dbReference type="SUPFAM" id="SSF52540">
    <property type="entry name" value="P-loop containing nucleoside triphosphate hydrolases"/>
    <property type="match status" value="1"/>
</dbReference>
<keyword evidence="16" id="KW-0505">Motor protein</keyword>
<dbReference type="InterPro" id="IPR004837">
    <property type="entry name" value="NaCa_Exmemb"/>
</dbReference>
<keyword evidence="5 22" id="KW-0812">Transmembrane</keyword>
<dbReference type="PANTHER" id="PTHR11878:SF65">
    <property type="entry name" value="NA_CA-EXCHANGE PROTEIN, ISOFORM G"/>
    <property type="match status" value="1"/>
</dbReference>
<proteinExistence type="inferred from homology"/>
<feature type="transmembrane region" description="Helical" evidence="22">
    <location>
        <begin position="1073"/>
        <end position="1093"/>
    </location>
</feature>
<evidence type="ECO:0000256" key="6">
    <source>
        <dbReference type="ARBA" id="ARBA00022723"/>
    </source>
</evidence>
<dbReference type="GO" id="GO:0003774">
    <property type="term" value="F:cytoskeletal motor activity"/>
    <property type="evidence" value="ECO:0007669"/>
    <property type="project" value="InterPro"/>
</dbReference>
<gene>
    <name evidence="25" type="primary">Slc8a3</name>
    <name evidence="25" type="ORF">SNAT2548_LOCUS15790</name>
</gene>
<feature type="compositionally biased region" description="Pro residues" evidence="21">
    <location>
        <begin position="1715"/>
        <end position="1727"/>
    </location>
</feature>
<keyword evidence="12" id="KW-0915">Sodium</keyword>
<evidence type="ECO:0000313" key="25">
    <source>
        <dbReference type="EMBL" id="CAE7300078.1"/>
    </source>
</evidence>
<keyword evidence="7" id="KW-0732">Signal</keyword>
<evidence type="ECO:0000313" key="26">
    <source>
        <dbReference type="Proteomes" id="UP000604046"/>
    </source>
</evidence>
<evidence type="ECO:0000256" key="13">
    <source>
        <dbReference type="ARBA" id="ARBA00023065"/>
    </source>
</evidence>
<dbReference type="Gene3D" id="2.60.40.2030">
    <property type="match status" value="1"/>
</dbReference>
<accession>A0A812NJ70</accession>
<evidence type="ECO:0000256" key="1">
    <source>
        <dbReference type="ARBA" id="ARBA00004651"/>
    </source>
</evidence>
<dbReference type="Gene3D" id="1.20.1420.30">
    <property type="entry name" value="NCX, central ion-binding region"/>
    <property type="match status" value="2"/>
</dbReference>
<dbReference type="PANTHER" id="PTHR11878">
    <property type="entry name" value="SODIUM/CALCIUM EXCHANGER"/>
    <property type="match status" value="1"/>
</dbReference>
<dbReference type="Gene3D" id="3.40.850.10">
    <property type="entry name" value="Kinesin motor domain"/>
    <property type="match status" value="1"/>
</dbReference>
<dbReference type="OrthoDB" id="436532at2759"/>
<dbReference type="Proteomes" id="UP000604046">
    <property type="component" value="Unassembled WGS sequence"/>
</dbReference>
<dbReference type="InterPro" id="IPR044880">
    <property type="entry name" value="NCX_ion-bd_dom_sf"/>
</dbReference>
<dbReference type="GO" id="GO:0005524">
    <property type="term" value="F:ATP binding"/>
    <property type="evidence" value="ECO:0007669"/>
    <property type="project" value="InterPro"/>
</dbReference>
<dbReference type="InterPro" id="IPR051171">
    <property type="entry name" value="CaCA"/>
</dbReference>
<comment type="catalytic activity">
    <reaction evidence="19">
        <text>Ca(2+)(in) + 3 Na(+)(out) = Ca(2+)(out) + 3 Na(+)(in)</text>
        <dbReference type="Rhea" id="RHEA:69955"/>
        <dbReference type="ChEBI" id="CHEBI:29101"/>
        <dbReference type="ChEBI" id="CHEBI:29108"/>
    </reaction>
</comment>
<evidence type="ECO:0000256" key="4">
    <source>
        <dbReference type="ARBA" id="ARBA00022475"/>
    </source>
</evidence>
<feature type="transmembrane region" description="Helical" evidence="22">
    <location>
        <begin position="1462"/>
        <end position="1481"/>
    </location>
</feature>
<dbReference type="Pfam" id="PF03160">
    <property type="entry name" value="Calx-beta"/>
    <property type="match status" value="1"/>
</dbReference>
<feature type="coiled-coil region" evidence="20">
    <location>
        <begin position="684"/>
        <end position="776"/>
    </location>
</feature>
<evidence type="ECO:0000256" key="3">
    <source>
        <dbReference type="ARBA" id="ARBA00022448"/>
    </source>
</evidence>
<evidence type="ECO:0000256" key="11">
    <source>
        <dbReference type="ARBA" id="ARBA00022989"/>
    </source>
</evidence>
<dbReference type="Pfam" id="PF01699">
    <property type="entry name" value="Na_Ca_ex"/>
    <property type="match status" value="2"/>
</dbReference>
<evidence type="ECO:0000256" key="21">
    <source>
        <dbReference type="SAM" id="MobiDB-lite"/>
    </source>
</evidence>
<reference evidence="25" key="1">
    <citation type="submission" date="2021-02" db="EMBL/GenBank/DDBJ databases">
        <authorList>
            <person name="Dougan E. K."/>
            <person name="Rhodes N."/>
            <person name="Thang M."/>
            <person name="Chan C."/>
        </authorList>
    </citation>
    <scope>NUCLEOTIDE SEQUENCE</scope>
</reference>
<dbReference type="EMBL" id="CAJNDS010002064">
    <property type="protein sequence ID" value="CAE7300078.1"/>
    <property type="molecule type" value="Genomic_DNA"/>
</dbReference>
<dbReference type="GO" id="GO:0005886">
    <property type="term" value="C:plasma membrane"/>
    <property type="evidence" value="ECO:0007669"/>
    <property type="project" value="UniProtKB-SubCell"/>
</dbReference>
<feature type="domain" description="Myosin motor" evidence="24">
    <location>
        <begin position="50"/>
        <end position="676"/>
    </location>
</feature>
<evidence type="ECO:0000256" key="7">
    <source>
        <dbReference type="ARBA" id="ARBA00022729"/>
    </source>
</evidence>
<evidence type="ECO:0000256" key="14">
    <source>
        <dbReference type="ARBA" id="ARBA00023123"/>
    </source>
</evidence>
<evidence type="ECO:0000256" key="8">
    <source>
        <dbReference type="ARBA" id="ARBA00022737"/>
    </source>
</evidence>
<evidence type="ECO:0000256" key="22">
    <source>
        <dbReference type="SAM" id="Phobius"/>
    </source>
</evidence>
<feature type="coiled-coil region" evidence="20">
    <location>
        <begin position="861"/>
        <end position="888"/>
    </location>
</feature>
<evidence type="ECO:0000259" key="23">
    <source>
        <dbReference type="SMART" id="SM00237"/>
    </source>
</evidence>
<comment type="caution">
    <text evidence="25">The sequence shown here is derived from an EMBL/GenBank/DDBJ whole genome shotgun (WGS) entry which is preliminary data.</text>
</comment>
<name>A0A812NJ70_9DINO</name>
<dbReference type="InterPro" id="IPR004836">
    <property type="entry name" value="Na_Ca_Ex"/>
</dbReference>
<feature type="region of interest" description="Disordered" evidence="21">
    <location>
        <begin position="1706"/>
        <end position="1729"/>
    </location>
</feature>
<organism evidence="25 26">
    <name type="scientific">Symbiodinium natans</name>
    <dbReference type="NCBI Taxonomy" id="878477"/>
    <lineage>
        <taxon>Eukaryota</taxon>
        <taxon>Sar</taxon>
        <taxon>Alveolata</taxon>
        <taxon>Dinophyceae</taxon>
        <taxon>Suessiales</taxon>
        <taxon>Symbiodiniaceae</taxon>
        <taxon>Symbiodinium</taxon>
    </lineage>
</organism>
<dbReference type="PRINTS" id="PR01259">
    <property type="entry name" value="NACAEXCHNGR"/>
</dbReference>
<feature type="transmembrane region" description="Helical" evidence="22">
    <location>
        <begin position="924"/>
        <end position="944"/>
    </location>
</feature>
<dbReference type="GO" id="GO:0005516">
    <property type="term" value="F:calmodulin binding"/>
    <property type="evidence" value="ECO:0007669"/>
    <property type="project" value="UniProtKB-KW"/>
</dbReference>
<comment type="similarity">
    <text evidence="2">Belongs to the Ca(2+):cation antiporter (CaCA) (TC 2.A.19) family. SLC8 subfamily.</text>
</comment>
<feature type="transmembrane region" description="Helical" evidence="22">
    <location>
        <begin position="1043"/>
        <end position="1061"/>
    </location>
</feature>
<keyword evidence="17" id="KW-0325">Glycoprotein</keyword>
<feature type="region of interest" description="Disordered" evidence="21">
    <location>
        <begin position="1145"/>
        <end position="1164"/>
    </location>
</feature>
<keyword evidence="3" id="KW-0813">Transport</keyword>
<dbReference type="InterPro" id="IPR036961">
    <property type="entry name" value="Kinesin_motor_dom_sf"/>
</dbReference>
<keyword evidence="11 22" id="KW-1133">Transmembrane helix</keyword>
<evidence type="ECO:0000256" key="10">
    <source>
        <dbReference type="ARBA" id="ARBA00022860"/>
    </source>
</evidence>
<feature type="transmembrane region" description="Helical" evidence="22">
    <location>
        <begin position="965"/>
        <end position="987"/>
    </location>
</feature>
<feature type="transmembrane region" description="Helical" evidence="22">
    <location>
        <begin position="1544"/>
        <end position="1567"/>
    </location>
</feature>
<protein>
    <submittedName>
        <fullName evidence="25">Slc8a3 protein</fullName>
    </submittedName>
</protein>
<evidence type="ECO:0000256" key="5">
    <source>
        <dbReference type="ARBA" id="ARBA00022692"/>
    </source>
</evidence>